<dbReference type="OrthoDB" id="6745403at2759"/>
<dbReference type="GO" id="GO:0072546">
    <property type="term" value="C:EMC complex"/>
    <property type="evidence" value="ECO:0007669"/>
    <property type="project" value="EnsemblFungi"/>
</dbReference>
<dbReference type="GO" id="GO:0045050">
    <property type="term" value="P:protein insertion into ER membrane by stop-transfer membrane-anchor sequence"/>
    <property type="evidence" value="ECO:0007669"/>
    <property type="project" value="EnsemblFungi"/>
</dbReference>
<keyword evidence="10" id="KW-1185">Reference proteome</keyword>
<dbReference type="PIRSF" id="PIRSF010045">
    <property type="entry name" value="DUF850_TM_euk"/>
    <property type="match status" value="1"/>
</dbReference>
<dbReference type="GO" id="GO:0015914">
    <property type="term" value="P:phospholipid transport"/>
    <property type="evidence" value="ECO:0007669"/>
    <property type="project" value="EnsemblFungi"/>
</dbReference>
<organism evidence="9 10">
    <name type="scientific">Hyphopichia burtonii NRRL Y-1933</name>
    <dbReference type="NCBI Taxonomy" id="984485"/>
    <lineage>
        <taxon>Eukaryota</taxon>
        <taxon>Fungi</taxon>
        <taxon>Dikarya</taxon>
        <taxon>Ascomycota</taxon>
        <taxon>Saccharomycotina</taxon>
        <taxon>Pichiomycetes</taxon>
        <taxon>Debaryomycetaceae</taxon>
        <taxon>Hyphopichia</taxon>
    </lineage>
</organism>
<gene>
    <name evidence="9" type="ORF">HYPBUDRAFT_7788</name>
</gene>
<evidence type="ECO:0000313" key="10">
    <source>
        <dbReference type="Proteomes" id="UP000095085"/>
    </source>
</evidence>
<feature type="transmembrane region" description="Helical" evidence="8">
    <location>
        <begin position="129"/>
        <end position="149"/>
    </location>
</feature>
<comment type="similarity">
    <text evidence="2 7">Belongs to the EMC3 family.</text>
</comment>
<dbReference type="Pfam" id="PF01956">
    <property type="entry name" value="EMC3_TMCO1"/>
    <property type="match status" value="1"/>
</dbReference>
<dbReference type="InterPro" id="IPR002809">
    <property type="entry name" value="EMC3/TMCO1"/>
</dbReference>
<name>A0A1E4REC4_9ASCO</name>
<dbReference type="GO" id="GO:0006644">
    <property type="term" value="P:phospholipid metabolic process"/>
    <property type="evidence" value="ECO:0007669"/>
    <property type="project" value="EnsemblFungi"/>
</dbReference>
<dbReference type="PANTHER" id="PTHR13116:SF5">
    <property type="entry name" value="ER MEMBRANE PROTEIN COMPLEX SUBUNIT 3"/>
    <property type="match status" value="1"/>
</dbReference>
<dbReference type="GO" id="GO:0032977">
    <property type="term" value="F:membrane insertase activity"/>
    <property type="evidence" value="ECO:0007669"/>
    <property type="project" value="EnsemblFungi"/>
</dbReference>
<comment type="function">
    <text evidence="7">The EMC seems to be required for efficient folding of proteins in the endoplasmic reticulum (ER).</text>
</comment>
<feature type="transmembrane region" description="Helical" evidence="8">
    <location>
        <begin position="12"/>
        <end position="30"/>
    </location>
</feature>
<evidence type="ECO:0000256" key="6">
    <source>
        <dbReference type="ARBA" id="ARBA00023136"/>
    </source>
</evidence>
<dbReference type="STRING" id="984485.A0A1E4REC4"/>
<dbReference type="EMBL" id="KV454544">
    <property type="protein sequence ID" value="ODV65619.1"/>
    <property type="molecule type" value="Genomic_DNA"/>
</dbReference>
<evidence type="ECO:0000256" key="3">
    <source>
        <dbReference type="ARBA" id="ARBA00020822"/>
    </source>
</evidence>
<dbReference type="PANTHER" id="PTHR13116">
    <property type="entry name" value="ER MEMBRANE PROTEIN COMPLEX SUBUNIT 3"/>
    <property type="match status" value="1"/>
</dbReference>
<dbReference type="SMART" id="SM01415">
    <property type="entry name" value="DUF106"/>
    <property type="match status" value="1"/>
</dbReference>
<reference evidence="10" key="1">
    <citation type="submission" date="2016-05" db="EMBL/GenBank/DDBJ databases">
        <title>Comparative genomics of biotechnologically important yeasts.</title>
        <authorList>
            <consortium name="DOE Joint Genome Institute"/>
            <person name="Riley R."/>
            <person name="Haridas S."/>
            <person name="Wolfe K.H."/>
            <person name="Lopes M.R."/>
            <person name="Hittinger C.T."/>
            <person name="Goker M."/>
            <person name="Salamov A."/>
            <person name="Wisecaver J."/>
            <person name="Long T.M."/>
            <person name="Aerts A.L."/>
            <person name="Barry K."/>
            <person name="Choi C."/>
            <person name="Clum A."/>
            <person name="Coughlan A.Y."/>
            <person name="Deshpande S."/>
            <person name="Douglass A.P."/>
            <person name="Hanson S.J."/>
            <person name="Klenk H.-P."/>
            <person name="Labutti K."/>
            <person name="Lapidus A."/>
            <person name="Lindquist E."/>
            <person name="Lipzen A."/>
            <person name="Meier-Kolthoff J.P."/>
            <person name="Ohm R.A."/>
            <person name="Otillar R.P."/>
            <person name="Pangilinan J."/>
            <person name="Peng Y."/>
            <person name="Rokas A."/>
            <person name="Rosa C.A."/>
            <person name="Scheuner C."/>
            <person name="Sibirny A.A."/>
            <person name="Slot J.C."/>
            <person name="Stielow J.B."/>
            <person name="Sun H."/>
            <person name="Kurtzman C.P."/>
            <person name="Blackwell M."/>
            <person name="Grigoriev I.V."/>
            <person name="Jeffries T.W."/>
        </authorList>
    </citation>
    <scope>NUCLEOTIDE SEQUENCE [LARGE SCALE GENOMIC DNA]</scope>
    <source>
        <strain evidence="10">NRRL Y-1933</strain>
    </source>
</reference>
<evidence type="ECO:0000313" key="9">
    <source>
        <dbReference type="EMBL" id="ODV65619.1"/>
    </source>
</evidence>
<dbReference type="Proteomes" id="UP000095085">
    <property type="component" value="Unassembled WGS sequence"/>
</dbReference>
<evidence type="ECO:0000256" key="7">
    <source>
        <dbReference type="PIRNR" id="PIRNR010045"/>
    </source>
</evidence>
<feature type="transmembrane region" description="Helical" evidence="8">
    <location>
        <begin position="169"/>
        <end position="186"/>
    </location>
</feature>
<keyword evidence="6 8" id="KW-0472">Membrane</keyword>
<evidence type="ECO:0000256" key="1">
    <source>
        <dbReference type="ARBA" id="ARBA00004141"/>
    </source>
</evidence>
<evidence type="ECO:0000256" key="8">
    <source>
        <dbReference type="SAM" id="Phobius"/>
    </source>
</evidence>
<keyword evidence="5 8" id="KW-1133">Transmembrane helix</keyword>
<dbReference type="GO" id="GO:0051087">
    <property type="term" value="F:protein-folding chaperone binding"/>
    <property type="evidence" value="ECO:0007669"/>
    <property type="project" value="EnsemblFungi"/>
</dbReference>
<evidence type="ECO:0000256" key="5">
    <source>
        <dbReference type="ARBA" id="ARBA00022989"/>
    </source>
</evidence>
<dbReference type="AlphaFoldDB" id="A0A1E4REC4"/>
<keyword evidence="4 8" id="KW-0812">Transmembrane</keyword>
<dbReference type="RefSeq" id="XP_020074686.1">
    <property type="nucleotide sequence ID" value="XM_020223691.1"/>
</dbReference>
<dbReference type="InterPro" id="IPR008568">
    <property type="entry name" value="EMC3"/>
</dbReference>
<evidence type="ECO:0000256" key="2">
    <source>
        <dbReference type="ARBA" id="ARBA00005376"/>
    </source>
</evidence>
<proteinExistence type="inferred from homology"/>
<sequence>MASLDLILDPQLKYWVLLPITFAMVLVGLLRSNVTLLLKPQPKLEGYKESREKQFLKRAACFRSNNGLLTKDEFDIRQQYYLEKLNSTEFYAKIESSSATPANPFTDGATNDALVNMAKGSLMNYIPQTLIMGWVNYFFAGFVIMKLPFPLTDGFKSMLQNGVATPDLDVKYVSAISWYFVNLFGLRPIYSLLMGDSTAADELISQQQQQQALPNIGGPGGPKVDKVFKAEAENIQILSHDSLYDGIVERVLNQYPI</sequence>
<comment type="subcellular location">
    <subcellularLocation>
        <location evidence="1">Membrane</location>
        <topology evidence="1">Multi-pass membrane protein</topology>
    </subcellularLocation>
</comment>
<accession>A0A1E4REC4</accession>
<protein>
    <recommendedName>
        <fullName evidence="3 7">ER membrane protein complex subunit 3</fullName>
    </recommendedName>
</protein>
<dbReference type="GeneID" id="30998240"/>
<evidence type="ECO:0000256" key="4">
    <source>
        <dbReference type="ARBA" id="ARBA00022692"/>
    </source>
</evidence>
<dbReference type="GO" id="GO:0034975">
    <property type="term" value="P:protein folding in endoplasmic reticulum"/>
    <property type="evidence" value="ECO:0007669"/>
    <property type="project" value="TreeGrafter"/>
</dbReference>